<dbReference type="Pfam" id="PF05154">
    <property type="entry name" value="TM2"/>
    <property type="match status" value="1"/>
</dbReference>
<keyword evidence="4 6" id="KW-0472">Membrane</keyword>
<gene>
    <name evidence="9" type="ORF">GCM10012275_57860</name>
</gene>
<organism evidence="9 10">
    <name type="scientific">Longimycelium tulufanense</name>
    <dbReference type="NCBI Taxonomy" id="907463"/>
    <lineage>
        <taxon>Bacteria</taxon>
        <taxon>Bacillati</taxon>
        <taxon>Actinomycetota</taxon>
        <taxon>Actinomycetes</taxon>
        <taxon>Pseudonocardiales</taxon>
        <taxon>Pseudonocardiaceae</taxon>
        <taxon>Longimycelium</taxon>
    </lineage>
</organism>
<dbReference type="AlphaFoldDB" id="A0A8J3FYX6"/>
<dbReference type="InterPro" id="IPR007829">
    <property type="entry name" value="TM2"/>
</dbReference>
<feature type="domain" description="TM2" evidence="7">
    <location>
        <begin position="127"/>
        <end position="177"/>
    </location>
</feature>
<dbReference type="PANTHER" id="PTHR40763">
    <property type="entry name" value="MEMBRANE PROTEIN-RELATED"/>
    <property type="match status" value="1"/>
</dbReference>
<reference evidence="9" key="2">
    <citation type="submission" date="2020-09" db="EMBL/GenBank/DDBJ databases">
        <authorList>
            <person name="Sun Q."/>
            <person name="Zhou Y."/>
        </authorList>
    </citation>
    <scope>NUCLEOTIDE SEQUENCE</scope>
    <source>
        <strain evidence="9">CGMCC 4.5737</strain>
    </source>
</reference>
<comment type="caution">
    <text evidence="9">The sequence shown here is derived from an EMBL/GenBank/DDBJ whole genome shotgun (WGS) entry which is preliminary data.</text>
</comment>
<comment type="subcellular location">
    <subcellularLocation>
        <location evidence="1">Membrane</location>
        <topology evidence="1">Multi-pass membrane protein</topology>
    </subcellularLocation>
</comment>
<feature type="transmembrane region" description="Helical" evidence="6">
    <location>
        <begin position="155"/>
        <end position="181"/>
    </location>
</feature>
<evidence type="ECO:0000256" key="2">
    <source>
        <dbReference type="ARBA" id="ARBA00022692"/>
    </source>
</evidence>
<keyword evidence="2 6" id="KW-0812">Transmembrane</keyword>
<feature type="region of interest" description="Disordered" evidence="5">
    <location>
        <begin position="1"/>
        <end position="34"/>
    </location>
</feature>
<evidence type="ECO:0000256" key="3">
    <source>
        <dbReference type="ARBA" id="ARBA00022989"/>
    </source>
</evidence>
<evidence type="ECO:0000313" key="10">
    <source>
        <dbReference type="Proteomes" id="UP000637578"/>
    </source>
</evidence>
<evidence type="ECO:0000256" key="1">
    <source>
        <dbReference type="ARBA" id="ARBA00004141"/>
    </source>
</evidence>
<dbReference type="PANTHER" id="PTHR40763:SF4">
    <property type="entry name" value="DUF1707 DOMAIN-CONTAINING PROTEIN"/>
    <property type="match status" value="1"/>
</dbReference>
<protein>
    <submittedName>
        <fullName evidence="9">Membrane protein</fullName>
    </submittedName>
</protein>
<dbReference type="Proteomes" id="UP000637578">
    <property type="component" value="Unassembled WGS sequence"/>
</dbReference>
<proteinExistence type="predicted"/>
<evidence type="ECO:0000256" key="5">
    <source>
        <dbReference type="SAM" id="MobiDB-lite"/>
    </source>
</evidence>
<dbReference type="EMBL" id="BMMK01000045">
    <property type="protein sequence ID" value="GGM79644.1"/>
    <property type="molecule type" value="Genomic_DNA"/>
</dbReference>
<keyword evidence="3 6" id="KW-1133">Transmembrane helix</keyword>
<reference evidence="9" key="1">
    <citation type="journal article" date="2014" name="Int. J. Syst. Evol. Microbiol.">
        <title>Complete genome sequence of Corynebacterium casei LMG S-19264T (=DSM 44701T), isolated from a smear-ripened cheese.</title>
        <authorList>
            <consortium name="US DOE Joint Genome Institute (JGI-PGF)"/>
            <person name="Walter F."/>
            <person name="Albersmeier A."/>
            <person name="Kalinowski J."/>
            <person name="Ruckert C."/>
        </authorList>
    </citation>
    <scope>NUCLEOTIDE SEQUENCE</scope>
    <source>
        <strain evidence="9">CGMCC 4.5737</strain>
    </source>
</reference>
<evidence type="ECO:0000259" key="7">
    <source>
        <dbReference type="Pfam" id="PF05154"/>
    </source>
</evidence>
<dbReference type="Pfam" id="PF08044">
    <property type="entry name" value="DUF1707"/>
    <property type="match status" value="1"/>
</dbReference>
<dbReference type="InterPro" id="IPR012551">
    <property type="entry name" value="DUF1707_SHOCT-like"/>
</dbReference>
<evidence type="ECO:0000259" key="8">
    <source>
        <dbReference type="Pfam" id="PF08044"/>
    </source>
</evidence>
<feature type="domain" description="DUF1707" evidence="8">
    <location>
        <begin position="35"/>
        <end position="87"/>
    </location>
</feature>
<dbReference type="GO" id="GO:0016020">
    <property type="term" value="C:membrane"/>
    <property type="evidence" value="ECO:0007669"/>
    <property type="project" value="UniProtKB-SubCell"/>
</dbReference>
<accession>A0A8J3FYX6</accession>
<sequence length="194" mass="20603">MPAWEKRNPPPRPGLRARSATVRVVSSEAAGPGEVRIGTREREDAIKVLGEHLAAGRLEMDEYEERVGRATAARTLTDLRPLFADLPPPHPPALAPPPPPMPPPAPPRMVPPPVGYPHPAAMLPPSDRSKVAAGLLQILLPFGVGRFYTGHAGIAIAQLLTTFLCGAGVVWSIVDGVVLLINGGTDAQGRQLRD</sequence>
<keyword evidence="10" id="KW-1185">Reference proteome</keyword>
<evidence type="ECO:0000313" key="9">
    <source>
        <dbReference type="EMBL" id="GGM79644.1"/>
    </source>
</evidence>
<evidence type="ECO:0000256" key="4">
    <source>
        <dbReference type="ARBA" id="ARBA00023136"/>
    </source>
</evidence>
<evidence type="ECO:0000256" key="6">
    <source>
        <dbReference type="SAM" id="Phobius"/>
    </source>
</evidence>
<name>A0A8J3FYX6_9PSEU</name>